<comment type="caution">
    <text evidence="3">The sequence shown here is derived from an EMBL/GenBank/DDBJ whole genome shotgun (WGS) entry which is preliminary data.</text>
</comment>
<evidence type="ECO:0000259" key="2">
    <source>
        <dbReference type="Pfam" id="PF23544"/>
    </source>
</evidence>
<dbReference type="Pfam" id="PF23544">
    <property type="entry name" value="AtuA_ferredoxin"/>
    <property type="match status" value="1"/>
</dbReference>
<evidence type="ECO:0000259" key="1">
    <source>
        <dbReference type="Pfam" id="PF07287"/>
    </source>
</evidence>
<sequence length="599" mass="64830">MNKIKIGGASGYWGDSAYATEQLLTKGNVDYLVYDYLAEVTMSLLANAKSKSEQLGYATDFVQQILKPNLQQIAEGGVKVVANAGGVNLPACKEAIQAILDEQGLALKIGTVDGDNLMPKEAALRASGITEMETGEPFPNKLASINAYLGAFPIAAALNAGADIVITGRVVDSATTLGVLIHEYNWSVDDLDKLSMGALAGHLIECGCQVTGGNFTDWHDSCDGWADMGYPIIECDESGDFVVTKAAGTGGLVSKLTVAEQLVYEIGDPQTYFLPDVVCDFSQVKLTEQSTDRVLVTGAIGYPPSGQYKVSATYLDGYRAVYTQLLTGFDVLKKAELTANAILERCEKLLANAGYANFKQHSINYLGANALWNKEHFSIPQEIQEIVLRIVVHHDKRDAVALFSREVMGVILNMTTGRCAAGQAGRPKVSPVISLYSFLIDKNLVNAVVEVEGKPLTYPQASGNTFNDNMVHRKPDPIVRQSDKNAIQVPLVKLAVARSGDKGRFANIGVIARRPEYMPYIAQALTEQTVSDWFSHVVKGRVERFYLPGIDAFNFLLQDALGGGGVSSMNIDTQGKTYAQQILKMPVKVPAGLLKNERR</sequence>
<keyword evidence="4" id="KW-1185">Reference proteome</keyword>
<evidence type="ECO:0008006" key="5">
    <source>
        <dbReference type="Google" id="ProtNLM"/>
    </source>
</evidence>
<dbReference type="Pfam" id="PF07287">
    <property type="entry name" value="AtuA"/>
    <property type="match status" value="1"/>
</dbReference>
<proteinExistence type="predicted"/>
<dbReference type="RefSeq" id="WP_016390195.1">
    <property type="nucleotide sequence ID" value="NZ_KE646806.1"/>
</dbReference>
<dbReference type="InterPro" id="IPR010839">
    <property type="entry name" value="AtuA_N"/>
</dbReference>
<protein>
    <recommendedName>
        <fullName evidence="5">Terpene utilization protein AtuA</fullName>
    </recommendedName>
</protein>
<evidence type="ECO:0000313" key="4">
    <source>
        <dbReference type="Proteomes" id="UP000015462"/>
    </source>
</evidence>
<name>A0AB33Z2H4_9GAMM</name>
<dbReference type="PANTHER" id="PTHR47708">
    <property type="match status" value="1"/>
</dbReference>
<reference evidence="3 4" key="1">
    <citation type="journal article" date="2013" name="Genome Announc.">
        <title>Genome Sequence of the Pyrene- and Fluoranthene-Degrading Bacterium Cycloclasticus sp. Strain PY97M.</title>
        <authorList>
            <person name="Cui Z."/>
            <person name="Xu G."/>
            <person name="Li Q."/>
            <person name="Gao W."/>
            <person name="Zheng L."/>
        </authorList>
    </citation>
    <scope>NUCLEOTIDE SEQUENCE [LARGE SCALE GENOMIC DNA]</scope>
    <source>
        <strain evidence="3 4">PY97M</strain>
    </source>
</reference>
<dbReference type="InterPro" id="IPR056362">
    <property type="entry name" value="AtuA-like_ferredoxin_dom"/>
</dbReference>
<feature type="domain" description="Acyclic terpene utilisation N-terminal" evidence="1">
    <location>
        <begin position="4"/>
        <end position="450"/>
    </location>
</feature>
<dbReference type="PANTHER" id="PTHR47708:SF2">
    <property type="entry name" value="SI:CH73-132F6.5"/>
    <property type="match status" value="1"/>
</dbReference>
<dbReference type="Proteomes" id="UP000015462">
    <property type="component" value="Unassembled WGS sequence"/>
</dbReference>
<evidence type="ECO:0000313" key="3">
    <source>
        <dbReference type="EMBL" id="EPD13411.1"/>
    </source>
</evidence>
<dbReference type="AlphaFoldDB" id="A0AB33Z2H4"/>
<feature type="domain" description="AtuA-like ferredoxin-fold" evidence="2">
    <location>
        <begin position="489"/>
        <end position="588"/>
    </location>
</feature>
<gene>
    <name evidence="3" type="ORF">L196_05146</name>
</gene>
<organism evidence="3 4">
    <name type="scientific">Cycloclasticus pugetii</name>
    <dbReference type="NCBI Taxonomy" id="34068"/>
    <lineage>
        <taxon>Bacteria</taxon>
        <taxon>Pseudomonadati</taxon>
        <taxon>Pseudomonadota</taxon>
        <taxon>Gammaproteobacteria</taxon>
        <taxon>Thiotrichales</taxon>
        <taxon>Piscirickettsiaceae</taxon>
        <taxon>Cycloclasticus</taxon>
    </lineage>
</organism>
<dbReference type="EMBL" id="ASHL01000003">
    <property type="protein sequence ID" value="EPD13411.1"/>
    <property type="molecule type" value="Genomic_DNA"/>
</dbReference>
<accession>A0AB33Z2H4</accession>